<dbReference type="EMBL" id="LR797467">
    <property type="protein sequence ID" value="CAB4218203.1"/>
    <property type="molecule type" value="Genomic_DNA"/>
</dbReference>
<accession>A0A6J5RSA4</accession>
<evidence type="ECO:0000313" key="1">
    <source>
        <dbReference type="EMBL" id="CAB4177565.1"/>
    </source>
</evidence>
<gene>
    <name evidence="1" type="ORF">UFOVP1005_24</name>
    <name evidence="2" type="ORF">UFOVP1344_24</name>
    <name evidence="3" type="ORF">UFOVP1602_16</name>
</gene>
<proteinExistence type="predicted"/>
<dbReference type="EMBL" id="LR797299">
    <property type="protein sequence ID" value="CAB4200041.1"/>
    <property type="molecule type" value="Genomic_DNA"/>
</dbReference>
<evidence type="ECO:0000313" key="2">
    <source>
        <dbReference type="EMBL" id="CAB4200041.1"/>
    </source>
</evidence>
<protein>
    <submittedName>
        <fullName evidence="2">Uncharacterized protein</fullName>
    </submittedName>
</protein>
<sequence>MSHRLADVRFIYDGGSVGILIPKTEGAQTWLHDNVLLEEAVRFGEGIAVEMRYADDLLNALSNDGFVVELS</sequence>
<evidence type="ECO:0000313" key="3">
    <source>
        <dbReference type="EMBL" id="CAB4218203.1"/>
    </source>
</evidence>
<name>A0A6J5RSA4_9CAUD</name>
<reference evidence="2" key="1">
    <citation type="submission" date="2020-05" db="EMBL/GenBank/DDBJ databases">
        <authorList>
            <person name="Chiriac C."/>
            <person name="Salcher M."/>
            <person name="Ghai R."/>
            <person name="Kavagutti S V."/>
        </authorList>
    </citation>
    <scope>NUCLEOTIDE SEQUENCE</scope>
</reference>
<dbReference type="EMBL" id="LR796956">
    <property type="protein sequence ID" value="CAB4177565.1"/>
    <property type="molecule type" value="Genomic_DNA"/>
</dbReference>
<organism evidence="2">
    <name type="scientific">uncultured Caudovirales phage</name>
    <dbReference type="NCBI Taxonomy" id="2100421"/>
    <lineage>
        <taxon>Viruses</taxon>
        <taxon>Duplodnaviria</taxon>
        <taxon>Heunggongvirae</taxon>
        <taxon>Uroviricota</taxon>
        <taxon>Caudoviricetes</taxon>
        <taxon>Peduoviridae</taxon>
        <taxon>Maltschvirus</taxon>
        <taxon>Maltschvirus maltsch</taxon>
    </lineage>
</organism>